<protein>
    <submittedName>
        <fullName evidence="6">ABC transporter substrate-binding protein</fullName>
    </submittedName>
</protein>
<proteinExistence type="inferred from homology"/>
<accession>A0ABM7HU89</accession>
<evidence type="ECO:0000259" key="4">
    <source>
        <dbReference type="Pfam" id="PF14361"/>
    </source>
</evidence>
<feature type="domain" description="PucR C-terminal helix-turn-helix" evidence="3">
    <location>
        <begin position="392"/>
        <end position="447"/>
    </location>
</feature>
<dbReference type="Proteomes" id="UP000465622">
    <property type="component" value="Chromosome"/>
</dbReference>
<evidence type="ECO:0000259" key="5">
    <source>
        <dbReference type="Pfam" id="PF17853"/>
    </source>
</evidence>
<feature type="domain" description="RsbT co-antagonist protein RsbRD N-terminal" evidence="4">
    <location>
        <begin position="68"/>
        <end position="210"/>
    </location>
</feature>
<comment type="similarity">
    <text evidence="1">Belongs to the CdaR family.</text>
</comment>
<dbReference type="Gene3D" id="1.10.10.2840">
    <property type="entry name" value="PucR C-terminal helix-turn-helix domain"/>
    <property type="match status" value="1"/>
</dbReference>
<dbReference type="PANTHER" id="PTHR33744:SF1">
    <property type="entry name" value="DNA-BINDING TRANSCRIPTIONAL ACTIVATOR ADER"/>
    <property type="match status" value="1"/>
</dbReference>
<dbReference type="Pfam" id="PF13556">
    <property type="entry name" value="HTH_30"/>
    <property type="match status" value="1"/>
</dbReference>
<feature type="domain" description="CdaR GGDEF-like" evidence="5">
    <location>
        <begin position="223"/>
        <end position="338"/>
    </location>
</feature>
<feature type="region of interest" description="Disordered" evidence="2">
    <location>
        <begin position="13"/>
        <end position="32"/>
    </location>
</feature>
<dbReference type="InterPro" id="IPR042070">
    <property type="entry name" value="PucR_C-HTH_sf"/>
</dbReference>
<keyword evidence="7" id="KW-1185">Reference proteome</keyword>
<dbReference type="InterPro" id="IPR025751">
    <property type="entry name" value="RsbRD_N_dom"/>
</dbReference>
<name>A0ABM7HU89_MYCME</name>
<dbReference type="EMBL" id="AP022567">
    <property type="protein sequence ID" value="BBX34165.1"/>
    <property type="molecule type" value="Genomic_DNA"/>
</dbReference>
<organism evidence="6 7">
    <name type="scientific">Mycolicibacterium mageritense</name>
    <name type="common">Mycobacterium mageritense</name>
    <dbReference type="NCBI Taxonomy" id="53462"/>
    <lineage>
        <taxon>Bacteria</taxon>
        <taxon>Bacillati</taxon>
        <taxon>Actinomycetota</taxon>
        <taxon>Actinomycetes</taxon>
        <taxon>Mycobacteriales</taxon>
        <taxon>Mycobacteriaceae</taxon>
        <taxon>Mycolicibacterium</taxon>
    </lineage>
</organism>
<evidence type="ECO:0000313" key="6">
    <source>
        <dbReference type="EMBL" id="BBX34165.1"/>
    </source>
</evidence>
<evidence type="ECO:0000256" key="1">
    <source>
        <dbReference type="ARBA" id="ARBA00006754"/>
    </source>
</evidence>
<gene>
    <name evidence="6" type="ORF">MMAGJ_34470</name>
</gene>
<reference evidence="6 7" key="1">
    <citation type="journal article" date="2019" name="Emerg. Microbes Infect.">
        <title>Comprehensive subspecies identification of 175 nontuberculous mycobacteria species based on 7547 genomic profiles.</title>
        <authorList>
            <person name="Matsumoto Y."/>
            <person name="Kinjo T."/>
            <person name="Motooka D."/>
            <person name="Nabeya D."/>
            <person name="Jung N."/>
            <person name="Uechi K."/>
            <person name="Horii T."/>
            <person name="Iida T."/>
            <person name="Fujita J."/>
            <person name="Nakamura S."/>
        </authorList>
    </citation>
    <scope>NUCLEOTIDE SEQUENCE [LARGE SCALE GENOMIC DNA]</scope>
    <source>
        <strain evidence="6 7">JCM 12375</strain>
    </source>
</reference>
<dbReference type="InterPro" id="IPR025736">
    <property type="entry name" value="PucR_C-HTH_dom"/>
</dbReference>
<dbReference type="InterPro" id="IPR051448">
    <property type="entry name" value="CdaR-like_regulators"/>
</dbReference>
<evidence type="ECO:0000259" key="3">
    <source>
        <dbReference type="Pfam" id="PF13556"/>
    </source>
</evidence>
<evidence type="ECO:0000256" key="2">
    <source>
        <dbReference type="SAM" id="MobiDB-lite"/>
    </source>
</evidence>
<dbReference type="InterPro" id="IPR041522">
    <property type="entry name" value="CdaR_GGDEF"/>
</dbReference>
<dbReference type="PANTHER" id="PTHR33744">
    <property type="entry name" value="CARBOHYDRATE DIACID REGULATOR"/>
    <property type="match status" value="1"/>
</dbReference>
<dbReference type="Pfam" id="PF14361">
    <property type="entry name" value="RsbRD_N"/>
    <property type="match status" value="1"/>
</dbReference>
<dbReference type="Pfam" id="PF17853">
    <property type="entry name" value="GGDEF_2"/>
    <property type="match status" value="1"/>
</dbReference>
<evidence type="ECO:0000313" key="7">
    <source>
        <dbReference type="Proteomes" id="UP000465622"/>
    </source>
</evidence>
<sequence length="458" mass="50363">MWWPSRRPQRLKWRPASVPGGQIPNPATSAQGDNYGFPMAGSGVVDEARVAEAAVAVTARLVDKLPVITRTVQQSVVAAISELRDEDELQQLLRDTVETNVETFFAAIRHGISVQNVEPPAAALEYSRRLAQRDVSANALTRAYRLGHRAALRFILDEIREAGLDPTLGLAVYELMESVSFDYIDQISLRVVEEYQDERDRWVESRNSVRASRVRELLVSGEDVDVDAAAMAIRYPLRRIHLAAVAWCEGSDDGDELSSMERFFTRFAKCIGAQESPLFISVDRVTAWVWIPVPGEASDDVVNRLRAAADGPLLAVGNPLPGVDGFRHSHRQAQEARSVAIAAGPALCRFTAASDSGVSVAALLGTDLESAAQWVGDVLGPLAAATENDERLRETLRAFLRSGSSYKAAAEELHLHTNSVKYRVSRAVERRGRPITDDRLDVEVALLLCHYFGATLLR</sequence>